<dbReference type="GO" id="GO:0051287">
    <property type="term" value="F:NAD binding"/>
    <property type="evidence" value="ECO:0007669"/>
    <property type="project" value="InterPro"/>
</dbReference>
<dbReference type="OrthoDB" id="9803238at2"/>
<dbReference type="EMBL" id="NPEV01000045">
    <property type="protein sequence ID" value="RAI25530.1"/>
    <property type="molecule type" value="Genomic_DNA"/>
</dbReference>
<dbReference type="InterPro" id="IPR001732">
    <property type="entry name" value="UDP-Glc/GDP-Man_DH_N"/>
</dbReference>
<comment type="caution">
    <text evidence="6">The sequence shown here is derived from an EMBL/GenBank/DDBJ whole genome shotgun (WGS) entry which is preliminary data.</text>
</comment>
<dbReference type="RefSeq" id="WP_111435707.1">
    <property type="nucleotide sequence ID" value="NZ_JACIGG010000029.1"/>
</dbReference>
<protein>
    <submittedName>
        <fullName evidence="6">UDP-N-acetyl-D-galactosamine dehydrogenase</fullName>
    </submittedName>
</protein>
<name>A0A327JGJ8_9HYPH</name>
<dbReference type="Pfam" id="PF00984">
    <property type="entry name" value="UDPG_MGDP_dh"/>
    <property type="match status" value="1"/>
</dbReference>
<evidence type="ECO:0000313" key="6">
    <source>
        <dbReference type="EMBL" id="RAI25530.1"/>
    </source>
</evidence>
<dbReference type="InterPro" id="IPR014027">
    <property type="entry name" value="UDP-Glc/GDP-Man_DH_C"/>
</dbReference>
<dbReference type="SUPFAM" id="SSF51735">
    <property type="entry name" value="NAD(P)-binding Rossmann-fold domains"/>
    <property type="match status" value="1"/>
</dbReference>
<dbReference type="PIRSF" id="PIRSF500136">
    <property type="entry name" value="UDP_ManNAc_DH"/>
    <property type="match status" value="1"/>
</dbReference>
<evidence type="ECO:0000256" key="4">
    <source>
        <dbReference type="PIRNR" id="PIRNR000124"/>
    </source>
</evidence>
<dbReference type="Pfam" id="PF03720">
    <property type="entry name" value="UDPG_MGDP_dh_C"/>
    <property type="match status" value="1"/>
</dbReference>
<reference evidence="6 7" key="1">
    <citation type="submission" date="2017-07" db="EMBL/GenBank/DDBJ databases">
        <title>Draft Genome Sequences of Select Purple Nonsulfur Bacteria.</title>
        <authorList>
            <person name="Lasarre B."/>
            <person name="Mckinlay J.B."/>
        </authorList>
    </citation>
    <scope>NUCLEOTIDE SEQUENCE [LARGE SCALE GENOMIC DNA]</scope>
    <source>
        <strain evidence="6 7">DSM 11290</strain>
    </source>
</reference>
<dbReference type="Pfam" id="PF03721">
    <property type="entry name" value="UDPG_MGDP_dh_N"/>
    <property type="match status" value="1"/>
</dbReference>
<keyword evidence="7" id="KW-1185">Reference proteome</keyword>
<organism evidence="6 7">
    <name type="scientific">Rhodobium orientis</name>
    <dbReference type="NCBI Taxonomy" id="34017"/>
    <lineage>
        <taxon>Bacteria</taxon>
        <taxon>Pseudomonadati</taxon>
        <taxon>Pseudomonadota</taxon>
        <taxon>Alphaproteobacteria</taxon>
        <taxon>Hyphomicrobiales</taxon>
        <taxon>Rhodobiaceae</taxon>
        <taxon>Rhodobium</taxon>
    </lineage>
</organism>
<dbReference type="InterPro" id="IPR028359">
    <property type="entry name" value="UDP_ManNAc/GlcNAc_DH"/>
</dbReference>
<keyword evidence="2" id="KW-0560">Oxidoreductase</keyword>
<dbReference type="InterPro" id="IPR017476">
    <property type="entry name" value="UDP-Glc/GDP-Man"/>
</dbReference>
<evidence type="ECO:0000259" key="5">
    <source>
        <dbReference type="SMART" id="SM00984"/>
    </source>
</evidence>
<gene>
    <name evidence="6" type="ORF">CH339_17595</name>
</gene>
<dbReference type="InterPro" id="IPR036291">
    <property type="entry name" value="NAD(P)-bd_dom_sf"/>
</dbReference>
<dbReference type="AlphaFoldDB" id="A0A327JGJ8"/>
<dbReference type="SMART" id="SM00984">
    <property type="entry name" value="UDPG_MGDP_dh_C"/>
    <property type="match status" value="1"/>
</dbReference>
<dbReference type="GO" id="GO:0016616">
    <property type="term" value="F:oxidoreductase activity, acting on the CH-OH group of donors, NAD or NADP as acceptor"/>
    <property type="evidence" value="ECO:0007669"/>
    <property type="project" value="InterPro"/>
</dbReference>
<dbReference type="InterPro" id="IPR008927">
    <property type="entry name" value="6-PGluconate_DH-like_C_sf"/>
</dbReference>
<sequence length="435" mass="45856">MSDDPRPFARETVSVVGLGYVGLPVAVALAEGGHDVVAFDIKKDRIGELAAGHDRTATIEDARLAASGLKFTDDAAALSRADIHIVAVPTPIDAARQPDLSALKGATETVAGALRPGAMVVYESTVYPGATEEVAVPILEAVSGLSFGRDFAVGYSPERINPGDAEHTFETISKVVAASSPEACDRLAALYGSVIAAPIHRAPSIRVAEAAKVIENTQRDLNIALMNELAMLFHRLGIDTGDVLAAAGTKWNFLKFRPGLVGGHCIGIDPYYLTHKALEVGHQPQVVLAGRGTNEGMAEFVATTVVRECVRLGCERPPRVIVLGATFKPDIRDIRNSKVVDLVAKLTEFGAEVAVADPNADPGEMQAEYGVSLQELGDITPADAVVLAVAHQDFVSNGGWDVVAPLLKDGRGLVADLSGRLDRAATPEGVTLWRL</sequence>
<dbReference type="InterPro" id="IPR014026">
    <property type="entry name" value="UDP-Glc/GDP-Man_DH_dimer"/>
</dbReference>
<dbReference type="PIRSF" id="PIRSF000124">
    <property type="entry name" value="UDPglc_GDPman_dh"/>
    <property type="match status" value="1"/>
</dbReference>
<feature type="domain" description="UDP-glucose/GDP-mannose dehydrogenase C-terminal" evidence="5">
    <location>
        <begin position="321"/>
        <end position="416"/>
    </location>
</feature>
<dbReference type="SUPFAM" id="SSF52413">
    <property type="entry name" value="UDP-glucose/GDP-mannose dehydrogenase C-terminal domain"/>
    <property type="match status" value="1"/>
</dbReference>
<accession>A0A327JGJ8</accession>
<comment type="similarity">
    <text evidence="1 4">Belongs to the UDP-glucose/GDP-mannose dehydrogenase family.</text>
</comment>
<evidence type="ECO:0000313" key="7">
    <source>
        <dbReference type="Proteomes" id="UP000249299"/>
    </source>
</evidence>
<dbReference type="GO" id="GO:0000271">
    <property type="term" value="P:polysaccharide biosynthetic process"/>
    <property type="evidence" value="ECO:0007669"/>
    <property type="project" value="InterPro"/>
</dbReference>
<dbReference type="Gene3D" id="3.40.50.720">
    <property type="entry name" value="NAD(P)-binding Rossmann-like Domain"/>
    <property type="match status" value="2"/>
</dbReference>
<dbReference type="SUPFAM" id="SSF48179">
    <property type="entry name" value="6-phosphogluconate dehydrogenase C-terminal domain-like"/>
    <property type="match status" value="1"/>
</dbReference>
<proteinExistence type="inferred from homology"/>
<evidence type="ECO:0000256" key="3">
    <source>
        <dbReference type="ARBA" id="ARBA00023027"/>
    </source>
</evidence>
<dbReference type="Proteomes" id="UP000249299">
    <property type="component" value="Unassembled WGS sequence"/>
</dbReference>
<evidence type="ECO:0000256" key="1">
    <source>
        <dbReference type="ARBA" id="ARBA00006601"/>
    </source>
</evidence>
<dbReference type="InterPro" id="IPR036220">
    <property type="entry name" value="UDP-Glc/GDP-Man_DH_C_sf"/>
</dbReference>
<evidence type="ECO:0000256" key="2">
    <source>
        <dbReference type="ARBA" id="ARBA00023002"/>
    </source>
</evidence>
<dbReference type="GO" id="GO:0016628">
    <property type="term" value="F:oxidoreductase activity, acting on the CH-CH group of donors, NAD or NADP as acceptor"/>
    <property type="evidence" value="ECO:0007669"/>
    <property type="project" value="InterPro"/>
</dbReference>
<dbReference type="NCBIfam" id="TIGR03026">
    <property type="entry name" value="NDP-sugDHase"/>
    <property type="match status" value="1"/>
</dbReference>
<keyword evidence="3" id="KW-0520">NAD</keyword>
<dbReference type="PANTHER" id="PTHR43491:SF2">
    <property type="entry name" value="UDP-N-ACETYL-D-MANNOSAMINE DEHYDROGENASE"/>
    <property type="match status" value="1"/>
</dbReference>
<dbReference type="PANTHER" id="PTHR43491">
    <property type="entry name" value="UDP-N-ACETYL-D-MANNOSAMINE DEHYDROGENASE"/>
    <property type="match status" value="1"/>
</dbReference>